<feature type="region of interest" description="Disordered" evidence="1">
    <location>
        <begin position="1"/>
        <end position="77"/>
    </location>
</feature>
<protein>
    <submittedName>
        <fullName evidence="2">Uncharacterized protein</fullName>
    </submittedName>
</protein>
<comment type="caution">
    <text evidence="2">The sequence shown here is derived from an EMBL/GenBank/DDBJ whole genome shotgun (WGS) entry which is preliminary data.</text>
</comment>
<feature type="compositionally biased region" description="Polar residues" evidence="1">
    <location>
        <begin position="9"/>
        <end position="19"/>
    </location>
</feature>
<feature type="compositionally biased region" description="Basic and acidic residues" evidence="1">
    <location>
        <begin position="40"/>
        <end position="51"/>
    </location>
</feature>
<evidence type="ECO:0000313" key="2">
    <source>
        <dbReference type="EMBL" id="PPR05537.1"/>
    </source>
</evidence>
<feature type="region of interest" description="Disordered" evidence="1">
    <location>
        <begin position="105"/>
        <end position="133"/>
    </location>
</feature>
<feature type="compositionally biased region" description="Polar residues" evidence="1">
    <location>
        <begin position="106"/>
        <end position="126"/>
    </location>
</feature>
<dbReference type="AlphaFoldDB" id="A0A409YRA2"/>
<reference evidence="2 3" key="1">
    <citation type="journal article" date="2018" name="Evol. Lett.">
        <title>Horizontal gene cluster transfer increased hallucinogenic mushroom diversity.</title>
        <authorList>
            <person name="Reynolds H.T."/>
            <person name="Vijayakumar V."/>
            <person name="Gluck-Thaler E."/>
            <person name="Korotkin H.B."/>
            <person name="Matheny P.B."/>
            <person name="Slot J.C."/>
        </authorList>
    </citation>
    <scope>NUCLEOTIDE SEQUENCE [LARGE SCALE GENOMIC DNA]</scope>
    <source>
        <strain evidence="2 3">2629</strain>
    </source>
</reference>
<sequence length="141" mass="15987">MPFQDQHKTPSGQATNPYTVPTKPWAANVPKSVNPYLVDAEEKRKEEESKEYYSSSQADGVPSEGVTSNSSQPKQHLYKTIASYERKRAEMYKAKYLEMMEENKKMAQSINTNPSTSEGSQSSQPPANLKDHKYFSNILNF</sequence>
<dbReference type="Proteomes" id="UP000284842">
    <property type="component" value="Unassembled WGS sequence"/>
</dbReference>
<evidence type="ECO:0000313" key="3">
    <source>
        <dbReference type="Proteomes" id="UP000284842"/>
    </source>
</evidence>
<accession>A0A409YRA2</accession>
<proteinExistence type="predicted"/>
<dbReference type="InParanoid" id="A0A409YRA2"/>
<gene>
    <name evidence="2" type="ORF">CVT24_003279</name>
</gene>
<evidence type="ECO:0000256" key="1">
    <source>
        <dbReference type="SAM" id="MobiDB-lite"/>
    </source>
</evidence>
<organism evidence="2 3">
    <name type="scientific">Panaeolus cyanescens</name>
    <dbReference type="NCBI Taxonomy" id="181874"/>
    <lineage>
        <taxon>Eukaryota</taxon>
        <taxon>Fungi</taxon>
        <taxon>Dikarya</taxon>
        <taxon>Basidiomycota</taxon>
        <taxon>Agaricomycotina</taxon>
        <taxon>Agaricomycetes</taxon>
        <taxon>Agaricomycetidae</taxon>
        <taxon>Agaricales</taxon>
        <taxon>Agaricineae</taxon>
        <taxon>Galeropsidaceae</taxon>
        <taxon>Panaeolus</taxon>
    </lineage>
</organism>
<name>A0A409YRA2_9AGAR</name>
<feature type="compositionally biased region" description="Polar residues" evidence="1">
    <location>
        <begin position="65"/>
        <end position="74"/>
    </location>
</feature>
<keyword evidence="3" id="KW-1185">Reference proteome</keyword>
<dbReference type="EMBL" id="NHTK01000795">
    <property type="protein sequence ID" value="PPR05537.1"/>
    <property type="molecule type" value="Genomic_DNA"/>
</dbReference>